<organism evidence="3 4">
    <name type="scientific">Pedococcus ginsenosidimutans</name>
    <dbReference type="NCBI Taxonomy" id="490570"/>
    <lineage>
        <taxon>Bacteria</taxon>
        <taxon>Bacillati</taxon>
        <taxon>Actinomycetota</taxon>
        <taxon>Actinomycetes</taxon>
        <taxon>Micrococcales</taxon>
        <taxon>Intrasporangiaceae</taxon>
        <taxon>Pedococcus</taxon>
    </lineage>
</organism>
<sequence length="371" mass="41008">MASQPPVPRQEIRFCRAPDGVRIAYAVHGSGPPLVVDSCWLSHLQYDWQSPVWRHYLDEWSRGHTVIRFDERGHGLSDRGVTDHGLGARLGDLEAVVDDAGLDTFDLLAMAQGGPVAITYTHRHPERVSRLVFYGSYSGQPDKDPGEAEMNDTLDRLIKVGWARPDSAFRRVFTSLMIPEATEEQHVWLDELQRVATDADTARASRRERLAADASALLAELDVPTLVLHSRGDRMNSFEEARGLAAGIGGARLVALESNNHIVLDTEPAWDVFRAELRAFLQEPVAPRTVQQADQSTSGPADRPTDLDALSPRELEILHHAARGQDNDEIAAALHLSTRTVERHLSNAYAKLDLHGKSARTAAVARLLTRA</sequence>
<dbReference type="PRINTS" id="PR00111">
    <property type="entry name" value="ABHYDROLASE"/>
</dbReference>
<feature type="compositionally biased region" description="Polar residues" evidence="1">
    <location>
        <begin position="289"/>
        <end position="299"/>
    </location>
</feature>
<dbReference type="InterPro" id="IPR016032">
    <property type="entry name" value="Sig_transdc_resp-reg_C-effctor"/>
</dbReference>
<dbReference type="PROSITE" id="PS00622">
    <property type="entry name" value="HTH_LUXR_1"/>
    <property type="match status" value="1"/>
</dbReference>
<accession>A0ABP8YE74</accession>
<dbReference type="Pfam" id="PF00561">
    <property type="entry name" value="Abhydrolase_1"/>
    <property type="match status" value="1"/>
</dbReference>
<evidence type="ECO:0000256" key="1">
    <source>
        <dbReference type="SAM" id="MobiDB-lite"/>
    </source>
</evidence>
<dbReference type="CDD" id="cd06170">
    <property type="entry name" value="LuxR_C_like"/>
    <property type="match status" value="1"/>
</dbReference>
<dbReference type="PROSITE" id="PS50043">
    <property type="entry name" value="HTH_LUXR_2"/>
    <property type="match status" value="1"/>
</dbReference>
<evidence type="ECO:0000313" key="3">
    <source>
        <dbReference type="EMBL" id="GAA4726060.1"/>
    </source>
</evidence>
<dbReference type="Gene3D" id="1.10.10.10">
    <property type="entry name" value="Winged helix-like DNA-binding domain superfamily/Winged helix DNA-binding domain"/>
    <property type="match status" value="1"/>
</dbReference>
<keyword evidence="4" id="KW-1185">Reference proteome</keyword>
<dbReference type="SMART" id="SM00421">
    <property type="entry name" value="HTH_LUXR"/>
    <property type="match status" value="1"/>
</dbReference>
<gene>
    <name evidence="3" type="ORF">GCM10025782_25390</name>
</gene>
<dbReference type="PRINTS" id="PR00038">
    <property type="entry name" value="HTHLUXR"/>
</dbReference>
<dbReference type="InterPro" id="IPR029058">
    <property type="entry name" value="AB_hydrolase_fold"/>
</dbReference>
<evidence type="ECO:0000313" key="4">
    <source>
        <dbReference type="Proteomes" id="UP001500556"/>
    </source>
</evidence>
<dbReference type="Pfam" id="PF00196">
    <property type="entry name" value="GerE"/>
    <property type="match status" value="1"/>
</dbReference>
<dbReference type="InterPro" id="IPR036388">
    <property type="entry name" value="WH-like_DNA-bd_sf"/>
</dbReference>
<dbReference type="Gene3D" id="3.40.50.1820">
    <property type="entry name" value="alpha/beta hydrolase"/>
    <property type="match status" value="1"/>
</dbReference>
<dbReference type="InterPro" id="IPR000073">
    <property type="entry name" value="AB_hydrolase_1"/>
</dbReference>
<dbReference type="SUPFAM" id="SSF46894">
    <property type="entry name" value="C-terminal effector domain of the bipartite response regulators"/>
    <property type="match status" value="1"/>
</dbReference>
<name>A0ABP8YE74_9MICO</name>
<dbReference type="SUPFAM" id="SSF53474">
    <property type="entry name" value="alpha/beta-Hydrolases"/>
    <property type="match status" value="1"/>
</dbReference>
<evidence type="ECO:0000259" key="2">
    <source>
        <dbReference type="PROSITE" id="PS50043"/>
    </source>
</evidence>
<protein>
    <recommendedName>
        <fullName evidence="2">HTH luxR-type domain-containing protein</fullName>
    </recommendedName>
</protein>
<proteinExistence type="predicted"/>
<dbReference type="RefSeq" id="WP_345503790.1">
    <property type="nucleotide sequence ID" value="NZ_BAABLO010000011.1"/>
</dbReference>
<comment type="caution">
    <text evidence="3">The sequence shown here is derived from an EMBL/GenBank/DDBJ whole genome shotgun (WGS) entry which is preliminary data.</text>
</comment>
<feature type="domain" description="HTH luxR-type" evidence="2">
    <location>
        <begin position="303"/>
        <end position="368"/>
    </location>
</feature>
<dbReference type="EMBL" id="BAABLO010000011">
    <property type="protein sequence ID" value="GAA4726060.1"/>
    <property type="molecule type" value="Genomic_DNA"/>
</dbReference>
<dbReference type="PANTHER" id="PTHR43433:SF5">
    <property type="entry name" value="AB HYDROLASE-1 DOMAIN-CONTAINING PROTEIN"/>
    <property type="match status" value="1"/>
</dbReference>
<dbReference type="InterPro" id="IPR050471">
    <property type="entry name" value="AB_hydrolase"/>
</dbReference>
<feature type="region of interest" description="Disordered" evidence="1">
    <location>
        <begin position="286"/>
        <end position="307"/>
    </location>
</feature>
<dbReference type="PANTHER" id="PTHR43433">
    <property type="entry name" value="HYDROLASE, ALPHA/BETA FOLD FAMILY PROTEIN"/>
    <property type="match status" value="1"/>
</dbReference>
<reference evidence="4" key="1">
    <citation type="journal article" date="2019" name="Int. J. Syst. Evol. Microbiol.">
        <title>The Global Catalogue of Microorganisms (GCM) 10K type strain sequencing project: providing services to taxonomists for standard genome sequencing and annotation.</title>
        <authorList>
            <consortium name="The Broad Institute Genomics Platform"/>
            <consortium name="The Broad Institute Genome Sequencing Center for Infectious Disease"/>
            <person name="Wu L."/>
            <person name="Ma J."/>
        </authorList>
    </citation>
    <scope>NUCLEOTIDE SEQUENCE [LARGE SCALE GENOMIC DNA]</scope>
    <source>
        <strain evidence="4">JCM 18961</strain>
    </source>
</reference>
<dbReference type="InterPro" id="IPR000792">
    <property type="entry name" value="Tscrpt_reg_LuxR_C"/>
</dbReference>
<dbReference type="Proteomes" id="UP001500556">
    <property type="component" value="Unassembled WGS sequence"/>
</dbReference>